<keyword evidence="2" id="KW-0539">Nucleus</keyword>
<evidence type="ECO:0000256" key="1">
    <source>
        <dbReference type="ARBA" id="ARBA00004123"/>
    </source>
</evidence>
<evidence type="ECO:0000313" key="3">
    <source>
        <dbReference type="EMBL" id="KAK1352520.1"/>
    </source>
</evidence>
<dbReference type="EMBL" id="JAUIZM010000016">
    <property type="protein sequence ID" value="KAK1352520.1"/>
    <property type="molecule type" value="Genomic_DNA"/>
</dbReference>
<comment type="subcellular location">
    <subcellularLocation>
        <location evidence="1">Nucleus</location>
    </subcellularLocation>
</comment>
<dbReference type="PANTHER" id="PTHR12565">
    <property type="entry name" value="STEROL REGULATORY ELEMENT-BINDING PROTEIN"/>
    <property type="match status" value="1"/>
</dbReference>
<dbReference type="Proteomes" id="UP001237642">
    <property type="component" value="Unassembled WGS sequence"/>
</dbReference>
<protein>
    <submittedName>
        <fullName evidence="3">Transcription factor bHLH137-like</fullName>
    </submittedName>
</protein>
<organism evidence="3 4">
    <name type="scientific">Heracleum sosnowskyi</name>
    <dbReference type="NCBI Taxonomy" id="360622"/>
    <lineage>
        <taxon>Eukaryota</taxon>
        <taxon>Viridiplantae</taxon>
        <taxon>Streptophyta</taxon>
        <taxon>Embryophyta</taxon>
        <taxon>Tracheophyta</taxon>
        <taxon>Spermatophyta</taxon>
        <taxon>Magnoliopsida</taxon>
        <taxon>eudicotyledons</taxon>
        <taxon>Gunneridae</taxon>
        <taxon>Pentapetalae</taxon>
        <taxon>asterids</taxon>
        <taxon>campanulids</taxon>
        <taxon>Apiales</taxon>
        <taxon>Apiaceae</taxon>
        <taxon>Apioideae</taxon>
        <taxon>apioid superclade</taxon>
        <taxon>Tordylieae</taxon>
        <taxon>Tordyliinae</taxon>
        <taxon>Heracleum</taxon>
    </lineage>
</organism>
<dbReference type="AlphaFoldDB" id="A0AAD8GPA3"/>
<evidence type="ECO:0000256" key="2">
    <source>
        <dbReference type="ARBA" id="ARBA00023242"/>
    </source>
</evidence>
<name>A0AAD8GPA3_9APIA</name>
<comment type="caution">
    <text evidence="3">The sequence shown here is derived from an EMBL/GenBank/DDBJ whole genome shotgun (WGS) entry which is preliminary data.</text>
</comment>
<sequence length="126" mass="14298">MLDEIINYVQSLQNQVEFLSMKIASVNPMLYDFGMELDAFMVKSEVQNQSSSLEATQQPDVGHTQATNIFNTTCGGYSVMDTSALNQVQMSNIMSQPQLLWDVDENRHKIINHFGFTNNLSTYHLN</sequence>
<proteinExistence type="predicted"/>
<keyword evidence="4" id="KW-1185">Reference proteome</keyword>
<dbReference type="InterPro" id="IPR024097">
    <property type="entry name" value="bHLH_ZIP_TF"/>
</dbReference>
<dbReference type="GO" id="GO:0005634">
    <property type="term" value="C:nucleus"/>
    <property type="evidence" value="ECO:0007669"/>
    <property type="project" value="UniProtKB-SubCell"/>
</dbReference>
<accession>A0AAD8GPA3</accession>
<evidence type="ECO:0000313" key="4">
    <source>
        <dbReference type="Proteomes" id="UP001237642"/>
    </source>
</evidence>
<reference evidence="3" key="2">
    <citation type="submission" date="2023-05" db="EMBL/GenBank/DDBJ databases">
        <authorList>
            <person name="Schelkunov M.I."/>
        </authorList>
    </citation>
    <scope>NUCLEOTIDE SEQUENCE</scope>
    <source>
        <strain evidence="3">Hsosn_3</strain>
        <tissue evidence="3">Leaf</tissue>
    </source>
</reference>
<dbReference type="GO" id="GO:0003700">
    <property type="term" value="F:DNA-binding transcription factor activity"/>
    <property type="evidence" value="ECO:0007669"/>
    <property type="project" value="TreeGrafter"/>
</dbReference>
<dbReference type="PANTHER" id="PTHR12565:SF184">
    <property type="entry name" value="BHLH TRANSCRIPTION FACTOR"/>
    <property type="match status" value="1"/>
</dbReference>
<gene>
    <name evidence="3" type="ORF">POM88_053217</name>
</gene>
<reference evidence="3" key="1">
    <citation type="submission" date="2023-02" db="EMBL/GenBank/DDBJ databases">
        <title>Genome of toxic invasive species Heracleum sosnowskyi carries increased number of genes despite the absence of recent whole-genome duplications.</title>
        <authorList>
            <person name="Schelkunov M."/>
            <person name="Shtratnikova V."/>
            <person name="Makarenko M."/>
            <person name="Klepikova A."/>
            <person name="Omelchenko D."/>
            <person name="Novikova G."/>
            <person name="Obukhova E."/>
            <person name="Bogdanov V."/>
            <person name="Penin A."/>
            <person name="Logacheva M."/>
        </authorList>
    </citation>
    <scope>NUCLEOTIDE SEQUENCE</scope>
    <source>
        <strain evidence="3">Hsosn_3</strain>
        <tissue evidence="3">Leaf</tissue>
    </source>
</reference>